<keyword evidence="2" id="KW-1185">Reference proteome</keyword>
<organism evidence="1 2">
    <name type="scientific">Populus alba x Populus x berolinensis</name>
    <dbReference type="NCBI Taxonomy" id="444605"/>
    <lineage>
        <taxon>Eukaryota</taxon>
        <taxon>Viridiplantae</taxon>
        <taxon>Streptophyta</taxon>
        <taxon>Embryophyta</taxon>
        <taxon>Tracheophyta</taxon>
        <taxon>Spermatophyta</taxon>
        <taxon>Magnoliopsida</taxon>
        <taxon>eudicotyledons</taxon>
        <taxon>Gunneridae</taxon>
        <taxon>Pentapetalae</taxon>
        <taxon>rosids</taxon>
        <taxon>fabids</taxon>
        <taxon>Malpighiales</taxon>
        <taxon>Salicaceae</taxon>
        <taxon>Saliceae</taxon>
        <taxon>Populus</taxon>
    </lineage>
</organism>
<evidence type="ECO:0000313" key="2">
    <source>
        <dbReference type="Proteomes" id="UP001164929"/>
    </source>
</evidence>
<gene>
    <name evidence="1" type="ORF">NC653_020183</name>
</gene>
<dbReference type="AlphaFoldDB" id="A0AAD6QDH8"/>
<comment type="caution">
    <text evidence="1">The sequence shown here is derived from an EMBL/GenBank/DDBJ whole genome shotgun (WGS) entry which is preliminary data.</text>
</comment>
<name>A0AAD6QDH8_9ROSI</name>
<evidence type="ECO:0000313" key="1">
    <source>
        <dbReference type="EMBL" id="KAJ6986870.1"/>
    </source>
</evidence>
<proteinExistence type="predicted"/>
<sequence>MFTFLCCYIMGPLLLPILDAEEMDPLI</sequence>
<reference evidence="1" key="1">
    <citation type="journal article" date="2023" name="Mol. Ecol. Resour.">
        <title>Chromosome-level genome assembly of a triploid poplar Populus alba 'Berolinensis'.</title>
        <authorList>
            <person name="Chen S."/>
            <person name="Yu Y."/>
            <person name="Wang X."/>
            <person name="Wang S."/>
            <person name="Zhang T."/>
            <person name="Zhou Y."/>
            <person name="He R."/>
            <person name="Meng N."/>
            <person name="Wang Y."/>
            <person name="Liu W."/>
            <person name="Liu Z."/>
            <person name="Liu J."/>
            <person name="Guo Q."/>
            <person name="Huang H."/>
            <person name="Sederoff R.R."/>
            <person name="Wang G."/>
            <person name="Qu G."/>
            <person name="Chen S."/>
        </authorList>
    </citation>
    <scope>NUCLEOTIDE SEQUENCE</scope>
    <source>
        <strain evidence="1">SC-2020</strain>
    </source>
</reference>
<accession>A0AAD6QDH8</accession>
<dbReference type="Proteomes" id="UP001164929">
    <property type="component" value="Chromosome 8"/>
</dbReference>
<dbReference type="EMBL" id="JAQIZT010000008">
    <property type="protein sequence ID" value="KAJ6986870.1"/>
    <property type="molecule type" value="Genomic_DNA"/>
</dbReference>
<protein>
    <submittedName>
        <fullName evidence="1">Uncharacterized protein</fullName>
    </submittedName>
</protein>